<sequence length="66" mass="7745">MREIHCTHAGQKRIDLEEMLLYSGHKEETASHTQEFALMCQEKHGQNLLDENWVDPESSKHPSKRK</sequence>
<proteinExistence type="predicted"/>
<dbReference type="EMBL" id="UZAK01032774">
    <property type="protein sequence ID" value="VDP31108.1"/>
    <property type="molecule type" value="Genomic_DNA"/>
</dbReference>
<evidence type="ECO:0000313" key="3">
    <source>
        <dbReference type="WBParaSite" id="SCUD_0000850201-mRNA-1"/>
    </source>
</evidence>
<accession>A0A183K0J1</accession>
<gene>
    <name evidence="1" type="ORF">SCUD_LOCUS8502</name>
</gene>
<evidence type="ECO:0000313" key="2">
    <source>
        <dbReference type="Proteomes" id="UP000279833"/>
    </source>
</evidence>
<reference evidence="1 2" key="2">
    <citation type="submission" date="2018-11" db="EMBL/GenBank/DDBJ databases">
        <authorList>
            <consortium name="Pathogen Informatics"/>
        </authorList>
    </citation>
    <scope>NUCLEOTIDE SEQUENCE [LARGE SCALE GENOMIC DNA]</scope>
    <source>
        <strain evidence="1">Dakar</strain>
        <strain evidence="2">Dakar, Senegal</strain>
    </source>
</reference>
<dbReference type="WBParaSite" id="SCUD_0000850201-mRNA-1">
    <property type="protein sequence ID" value="SCUD_0000850201-mRNA-1"/>
    <property type="gene ID" value="SCUD_0000850201"/>
</dbReference>
<name>A0A183K0J1_9TREM</name>
<reference evidence="3" key="1">
    <citation type="submission" date="2016-06" db="UniProtKB">
        <authorList>
            <consortium name="WormBaseParasite"/>
        </authorList>
    </citation>
    <scope>IDENTIFICATION</scope>
</reference>
<protein>
    <submittedName>
        <fullName evidence="3">Integrase</fullName>
    </submittedName>
</protein>
<organism evidence="3">
    <name type="scientific">Schistosoma curassoni</name>
    <dbReference type="NCBI Taxonomy" id="6186"/>
    <lineage>
        <taxon>Eukaryota</taxon>
        <taxon>Metazoa</taxon>
        <taxon>Spiralia</taxon>
        <taxon>Lophotrochozoa</taxon>
        <taxon>Platyhelminthes</taxon>
        <taxon>Trematoda</taxon>
        <taxon>Digenea</taxon>
        <taxon>Strigeidida</taxon>
        <taxon>Schistosomatoidea</taxon>
        <taxon>Schistosomatidae</taxon>
        <taxon>Schistosoma</taxon>
    </lineage>
</organism>
<keyword evidence="2" id="KW-1185">Reference proteome</keyword>
<evidence type="ECO:0000313" key="1">
    <source>
        <dbReference type="EMBL" id="VDP31108.1"/>
    </source>
</evidence>
<dbReference type="AlphaFoldDB" id="A0A183K0J1"/>
<dbReference type="Proteomes" id="UP000279833">
    <property type="component" value="Unassembled WGS sequence"/>
</dbReference>